<dbReference type="GO" id="GO:0006396">
    <property type="term" value="P:RNA processing"/>
    <property type="evidence" value="ECO:0007669"/>
    <property type="project" value="InterPro"/>
</dbReference>
<evidence type="ECO:0000313" key="5">
    <source>
        <dbReference type="Proteomes" id="UP000242793"/>
    </source>
</evidence>
<dbReference type="Gene3D" id="3.30.1330.30">
    <property type="match status" value="1"/>
</dbReference>
<dbReference type="GO" id="GO:0003723">
    <property type="term" value="F:RNA binding"/>
    <property type="evidence" value="ECO:0007669"/>
    <property type="project" value="InterPro"/>
</dbReference>
<dbReference type="GO" id="GO:0032259">
    <property type="term" value="P:methylation"/>
    <property type="evidence" value="ECO:0007669"/>
    <property type="project" value="UniProtKB-KW"/>
</dbReference>
<sequence length="250" mass="28595">MKKIICGIHTIESYLMDRDVSFKIVYISENSKNDRIFNIKRTLRSRNITVLPVRRKHLNQISSSTSHQGVVAVIDHIKRKNSKSEVDEVSLKKSSLFLILDRITDVRNLGSCLRTAYFFGVDAVVVPRYRSAKLNSTVEKVSCGASKDILFIRTDLQRFVKNMRRNDVKILGADERSDQDIYNYKFDEKKMAIIIGNEGRGIRDSIKKNCCDLVKVPSQKRITSLNVSVIAGIFLFEVTRQRSIILHSSP</sequence>
<dbReference type="NCBIfam" id="TIGR00186">
    <property type="entry name" value="rRNA_methyl_3"/>
    <property type="match status" value="1"/>
</dbReference>
<evidence type="ECO:0000313" key="4">
    <source>
        <dbReference type="EMBL" id="ARC53345.1"/>
    </source>
</evidence>
<dbReference type="STRING" id="428411.AOQ87_01505"/>
<dbReference type="Gene3D" id="3.40.1280.10">
    <property type="match status" value="1"/>
</dbReference>
<reference evidence="4 5" key="1">
    <citation type="submission" date="2015-10" db="EMBL/GenBank/DDBJ databases">
        <title>Survey of human and primate louse endosymbionts.</title>
        <authorList>
            <person name="Boyd B.M."/>
        </authorList>
    </citation>
    <scope>NUCLEOTIDE SEQUENCE [LARGE SCALE GENOMIC DNA]</scope>
    <source>
        <strain evidence="4 5">PTSK</strain>
    </source>
</reference>
<gene>
    <name evidence="4" type="ORF">AOQ87_01505</name>
</gene>
<dbReference type="Pfam" id="PF00588">
    <property type="entry name" value="SpoU_methylase"/>
    <property type="match status" value="1"/>
</dbReference>
<dbReference type="Proteomes" id="UP000242793">
    <property type="component" value="Chromosome"/>
</dbReference>
<dbReference type="InterPro" id="IPR001537">
    <property type="entry name" value="SpoU_MeTrfase"/>
</dbReference>
<dbReference type="KEGG" id="rped:AOQ87_01505"/>
<organism evidence="4 5">
    <name type="scientific">Candidatus Riesia pediculischaeffi</name>
    <dbReference type="NCBI Taxonomy" id="428411"/>
    <lineage>
        <taxon>Bacteria</taxon>
        <taxon>Pseudomonadati</taxon>
        <taxon>Pseudomonadota</taxon>
        <taxon>Gammaproteobacteria</taxon>
        <taxon>Enterobacterales</taxon>
        <taxon>Enterobacteriaceae</taxon>
        <taxon>Candidatus Riesia</taxon>
    </lineage>
</organism>
<dbReference type="SUPFAM" id="SSF75217">
    <property type="entry name" value="alpha/beta knot"/>
    <property type="match status" value="1"/>
</dbReference>
<keyword evidence="5" id="KW-1185">Reference proteome</keyword>
<evidence type="ECO:0000259" key="3">
    <source>
        <dbReference type="SMART" id="SM00967"/>
    </source>
</evidence>
<dbReference type="Pfam" id="PF08032">
    <property type="entry name" value="SpoU_sub_bind"/>
    <property type="match status" value="1"/>
</dbReference>
<dbReference type="AlphaFoldDB" id="A0A1V0HKJ2"/>
<dbReference type="CDD" id="cd18103">
    <property type="entry name" value="SpoU-like_RlmB"/>
    <property type="match status" value="1"/>
</dbReference>
<dbReference type="SUPFAM" id="SSF55315">
    <property type="entry name" value="L30e-like"/>
    <property type="match status" value="1"/>
</dbReference>
<dbReference type="InterPro" id="IPR029064">
    <property type="entry name" value="Ribosomal_eL30-like_sf"/>
</dbReference>
<dbReference type="EMBL" id="CP012839">
    <property type="protein sequence ID" value="ARC53345.1"/>
    <property type="molecule type" value="Genomic_DNA"/>
</dbReference>
<evidence type="ECO:0000256" key="1">
    <source>
        <dbReference type="ARBA" id="ARBA00022603"/>
    </source>
</evidence>
<dbReference type="GO" id="GO:0008173">
    <property type="term" value="F:RNA methyltransferase activity"/>
    <property type="evidence" value="ECO:0007669"/>
    <property type="project" value="InterPro"/>
</dbReference>
<feature type="domain" description="RNA 2-O ribose methyltransferase substrate binding" evidence="3">
    <location>
        <begin position="4"/>
        <end position="80"/>
    </location>
</feature>
<keyword evidence="2" id="KW-0808">Transferase</keyword>
<evidence type="ECO:0000256" key="2">
    <source>
        <dbReference type="ARBA" id="ARBA00022679"/>
    </source>
</evidence>
<dbReference type="GO" id="GO:0005829">
    <property type="term" value="C:cytosol"/>
    <property type="evidence" value="ECO:0007669"/>
    <property type="project" value="TreeGrafter"/>
</dbReference>
<accession>A0A1V0HKJ2</accession>
<dbReference type="InterPro" id="IPR013123">
    <property type="entry name" value="SpoU_subst-bd"/>
</dbReference>
<dbReference type="RefSeq" id="WP_080626572.1">
    <property type="nucleotide sequence ID" value="NZ_CP012839.1"/>
</dbReference>
<proteinExistence type="predicted"/>
<protein>
    <recommendedName>
        <fullName evidence="3">RNA 2-O ribose methyltransferase substrate binding domain-containing protein</fullName>
    </recommendedName>
</protein>
<dbReference type="PANTHER" id="PTHR46429">
    <property type="entry name" value="23S RRNA (GUANOSINE-2'-O-)-METHYLTRANSFERASE RLMB"/>
    <property type="match status" value="1"/>
</dbReference>
<dbReference type="PANTHER" id="PTHR46429:SF2">
    <property type="entry name" value="TRNA_RRNA METHYLTRANSFERASE"/>
    <property type="match status" value="1"/>
</dbReference>
<keyword evidence="1" id="KW-0489">Methyltransferase</keyword>
<dbReference type="InterPro" id="IPR029026">
    <property type="entry name" value="tRNA_m1G_MTases_N"/>
</dbReference>
<dbReference type="InterPro" id="IPR004441">
    <property type="entry name" value="rRNA_MeTrfase_TrmH"/>
</dbReference>
<dbReference type="SMART" id="SM00967">
    <property type="entry name" value="SpoU_sub_bind"/>
    <property type="match status" value="1"/>
</dbReference>
<name>A0A1V0HKJ2_9ENTR</name>
<dbReference type="InterPro" id="IPR029028">
    <property type="entry name" value="Alpha/beta_knot_MTases"/>
</dbReference>